<keyword evidence="4" id="KW-0862">Zinc</keyword>
<dbReference type="PROSITE" id="PS00028">
    <property type="entry name" value="ZINC_FINGER_C2H2_1"/>
    <property type="match status" value="1"/>
</dbReference>
<keyword evidence="3 5" id="KW-0863">Zinc-finger</keyword>
<dbReference type="FunFam" id="3.30.160.60:FF:000100">
    <property type="entry name" value="Zinc finger 45-like"/>
    <property type="match status" value="1"/>
</dbReference>
<feature type="domain" description="C2H2-type" evidence="6">
    <location>
        <begin position="73"/>
        <end position="100"/>
    </location>
</feature>
<reference evidence="7" key="1">
    <citation type="submission" date="2015-11" db="EMBL/GenBank/DDBJ databases">
        <title>De novo transcriptome assembly of four potential Pierce s Disease insect vectors from Arizona vineyards.</title>
        <authorList>
            <person name="Tassone E.E."/>
        </authorList>
    </citation>
    <scope>NUCLEOTIDE SEQUENCE</scope>
</reference>
<protein>
    <recommendedName>
        <fullName evidence="6">C2H2-type domain-containing protein</fullName>
    </recommendedName>
</protein>
<dbReference type="Pfam" id="PF00096">
    <property type="entry name" value="zf-C2H2"/>
    <property type="match status" value="1"/>
</dbReference>
<dbReference type="InterPro" id="IPR013087">
    <property type="entry name" value="Znf_C2H2_type"/>
</dbReference>
<sequence length="118" mass="13998">RYVDHYKTVTDLSHRRYLKSLQYPYTRPPAQGEKPQPPAPPAMFQCPQCAKVYNRKGNLGRHMRYECGRSPQFHCHLCEKSFFRREKLDYHIKNHAIAESHSVTLVPPSPQYKMYQSF</sequence>
<evidence type="ECO:0000256" key="4">
    <source>
        <dbReference type="ARBA" id="ARBA00022833"/>
    </source>
</evidence>
<dbReference type="EMBL" id="GEBQ01023508">
    <property type="protein sequence ID" value="JAT16469.1"/>
    <property type="molecule type" value="Transcribed_RNA"/>
</dbReference>
<keyword evidence="1" id="KW-0479">Metal-binding</keyword>
<evidence type="ECO:0000256" key="2">
    <source>
        <dbReference type="ARBA" id="ARBA00022737"/>
    </source>
</evidence>
<feature type="non-terminal residue" evidence="7">
    <location>
        <position position="1"/>
    </location>
</feature>
<evidence type="ECO:0000256" key="3">
    <source>
        <dbReference type="ARBA" id="ARBA00022771"/>
    </source>
</evidence>
<proteinExistence type="predicted"/>
<dbReference type="SUPFAM" id="SSF57667">
    <property type="entry name" value="beta-beta-alpha zinc fingers"/>
    <property type="match status" value="1"/>
</dbReference>
<dbReference type="AlphaFoldDB" id="A0A1B6KYE6"/>
<evidence type="ECO:0000259" key="6">
    <source>
        <dbReference type="PROSITE" id="PS50157"/>
    </source>
</evidence>
<evidence type="ECO:0000313" key="7">
    <source>
        <dbReference type="EMBL" id="JAT16469.1"/>
    </source>
</evidence>
<dbReference type="Gene3D" id="3.30.160.60">
    <property type="entry name" value="Classic Zinc Finger"/>
    <property type="match status" value="1"/>
</dbReference>
<keyword evidence="2" id="KW-0677">Repeat</keyword>
<organism evidence="7">
    <name type="scientific">Graphocephala atropunctata</name>
    <dbReference type="NCBI Taxonomy" id="36148"/>
    <lineage>
        <taxon>Eukaryota</taxon>
        <taxon>Metazoa</taxon>
        <taxon>Ecdysozoa</taxon>
        <taxon>Arthropoda</taxon>
        <taxon>Hexapoda</taxon>
        <taxon>Insecta</taxon>
        <taxon>Pterygota</taxon>
        <taxon>Neoptera</taxon>
        <taxon>Paraneoptera</taxon>
        <taxon>Hemiptera</taxon>
        <taxon>Auchenorrhyncha</taxon>
        <taxon>Membracoidea</taxon>
        <taxon>Cicadellidae</taxon>
        <taxon>Cicadellinae</taxon>
        <taxon>Cicadellini</taxon>
        <taxon>Graphocephala</taxon>
    </lineage>
</organism>
<dbReference type="PROSITE" id="PS50157">
    <property type="entry name" value="ZINC_FINGER_C2H2_2"/>
    <property type="match status" value="2"/>
</dbReference>
<evidence type="ECO:0000256" key="1">
    <source>
        <dbReference type="ARBA" id="ARBA00022723"/>
    </source>
</evidence>
<dbReference type="SMART" id="SM00355">
    <property type="entry name" value="ZnF_C2H2"/>
    <property type="match status" value="2"/>
</dbReference>
<evidence type="ECO:0000256" key="5">
    <source>
        <dbReference type="PROSITE-ProRule" id="PRU00042"/>
    </source>
</evidence>
<accession>A0A1B6KYE6</accession>
<dbReference type="InterPro" id="IPR036236">
    <property type="entry name" value="Znf_C2H2_sf"/>
</dbReference>
<dbReference type="GO" id="GO:0008270">
    <property type="term" value="F:zinc ion binding"/>
    <property type="evidence" value="ECO:0007669"/>
    <property type="project" value="UniProtKB-KW"/>
</dbReference>
<name>A0A1B6KYE6_9HEMI</name>
<feature type="domain" description="C2H2-type" evidence="6">
    <location>
        <begin position="44"/>
        <end position="71"/>
    </location>
</feature>
<gene>
    <name evidence="7" type="ORF">g.5391</name>
</gene>